<keyword evidence="3" id="KW-0479">Metal-binding</keyword>
<protein>
    <recommendedName>
        <fullName evidence="3">Coenzyme A biosynthesis bifunctional protein CoaBC</fullName>
    </recommendedName>
    <alternativeName>
        <fullName evidence="3">DNA/pantothenate metabolism flavoprotein</fullName>
    </alternativeName>
    <alternativeName>
        <fullName evidence="3">Phosphopantothenoylcysteine synthetase/decarboxylase</fullName>
        <shortName evidence="3">PPCS-PPCDC</shortName>
    </alternativeName>
    <domain>
        <recommendedName>
            <fullName evidence="3">Phosphopantothenoylcysteine decarboxylase</fullName>
            <shortName evidence="3">PPC decarboxylase</shortName>
            <shortName evidence="3">PPC-DC</shortName>
            <ecNumber evidence="3">4.1.1.36</ecNumber>
        </recommendedName>
        <alternativeName>
            <fullName evidence="3">CoaC</fullName>
        </alternativeName>
    </domain>
    <domain>
        <recommendedName>
            <fullName evidence="3">Phosphopantothenate--cysteine ligase</fullName>
            <ecNumber evidence="3">6.3.2.5</ecNumber>
        </recommendedName>
        <alternativeName>
            <fullName evidence="3">CoaB</fullName>
        </alternativeName>
        <alternativeName>
            <fullName evidence="3">Phosphopantothenoylcysteine synthetase</fullName>
            <shortName evidence="3">PPC synthetase</shortName>
            <shortName evidence="3">PPC-S</shortName>
        </alternativeName>
    </domain>
</protein>
<comment type="pathway">
    <text evidence="3 4">Cofactor biosynthesis; coenzyme A biosynthesis; CoA from (R)-pantothenate: step 3/5.</text>
</comment>
<dbReference type="SUPFAM" id="SSF52507">
    <property type="entry name" value="Homo-oligomeric flavin-containing Cys decarboxylases, HFCD"/>
    <property type="match status" value="1"/>
</dbReference>
<dbReference type="InterPro" id="IPR007085">
    <property type="entry name" value="DNA/pantothenate-metab_flavo_C"/>
</dbReference>
<dbReference type="Pfam" id="PF04127">
    <property type="entry name" value="DFP"/>
    <property type="match status" value="1"/>
</dbReference>
<comment type="pathway">
    <text evidence="3 4">Cofactor biosynthesis; coenzyme A biosynthesis; CoA from (R)-pantothenate: step 2/5.</text>
</comment>
<keyword evidence="2 3" id="KW-0456">Lyase</keyword>
<dbReference type="PANTHER" id="PTHR14359">
    <property type="entry name" value="HOMO-OLIGOMERIC FLAVIN CONTAINING CYS DECARBOXYLASE FAMILY"/>
    <property type="match status" value="1"/>
</dbReference>
<dbReference type="Gene3D" id="3.40.50.10300">
    <property type="entry name" value="CoaB-like"/>
    <property type="match status" value="1"/>
</dbReference>
<comment type="similarity">
    <text evidence="3 4">In the C-terminal section; belongs to the PPC synthetase family.</text>
</comment>
<comment type="cofactor">
    <cofactor evidence="3">
        <name>FMN</name>
        <dbReference type="ChEBI" id="CHEBI:58210"/>
    </cofactor>
    <text evidence="3">Binds 1 FMN per subunit.</text>
</comment>
<dbReference type="InterPro" id="IPR005252">
    <property type="entry name" value="CoaBC"/>
</dbReference>
<feature type="binding site" evidence="3">
    <location>
        <begin position="315"/>
        <end position="318"/>
    </location>
    <ligand>
        <name>CTP</name>
        <dbReference type="ChEBI" id="CHEBI:37563"/>
    </ligand>
</feature>
<dbReference type="Gene3D" id="3.40.50.1950">
    <property type="entry name" value="Flavin prenyltransferase-like"/>
    <property type="match status" value="1"/>
</dbReference>
<comment type="catalytic activity">
    <reaction evidence="3 4">
        <text>(R)-4'-phosphopantothenate + L-cysteine + CTP = N-[(R)-4-phosphopantothenoyl]-L-cysteine + CMP + diphosphate + H(+)</text>
        <dbReference type="Rhea" id="RHEA:19397"/>
        <dbReference type="ChEBI" id="CHEBI:10986"/>
        <dbReference type="ChEBI" id="CHEBI:15378"/>
        <dbReference type="ChEBI" id="CHEBI:33019"/>
        <dbReference type="ChEBI" id="CHEBI:35235"/>
        <dbReference type="ChEBI" id="CHEBI:37563"/>
        <dbReference type="ChEBI" id="CHEBI:59458"/>
        <dbReference type="ChEBI" id="CHEBI:60377"/>
        <dbReference type="EC" id="6.3.2.5"/>
    </reaction>
</comment>
<evidence type="ECO:0000256" key="1">
    <source>
        <dbReference type="ARBA" id="ARBA00022793"/>
    </source>
</evidence>
<dbReference type="EC" id="4.1.1.36" evidence="3"/>
<keyword evidence="8" id="KW-1185">Reference proteome</keyword>
<feature type="binding site" evidence="3">
    <location>
        <position position="351"/>
    </location>
    <ligand>
        <name>CTP</name>
        <dbReference type="ChEBI" id="CHEBI:37563"/>
    </ligand>
</feature>
<keyword evidence="3" id="KW-0511">Multifunctional enzyme</keyword>
<dbReference type="InterPro" id="IPR035929">
    <property type="entry name" value="CoaB-like_sf"/>
</dbReference>
<evidence type="ECO:0000256" key="2">
    <source>
        <dbReference type="ARBA" id="ARBA00023239"/>
    </source>
</evidence>
<keyword evidence="3 4" id="KW-0288">FMN</keyword>
<evidence type="ECO:0000259" key="5">
    <source>
        <dbReference type="Pfam" id="PF02441"/>
    </source>
</evidence>
<evidence type="ECO:0000259" key="6">
    <source>
        <dbReference type="Pfam" id="PF04127"/>
    </source>
</evidence>
<keyword evidence="3" id="KW-0460">Magnesium</keyword>
<sequence>MSASVPLSDSPSDSPQVLVLVGGSVAAIKAPSTLRRLREQGARTQVIATRAALEFVTPLSLSTAGACEVATDDTWFAAQPQAQHLTLARCDAAVVIGATADTLARAAQGHAGDLLSATLLSVRAPVLWVPAMNERMWQHPAVQANAERLRSFGHHFLGPVFGAFGTAGEGEGLGRMAEPEDIAAQVMQLLRPRQDLTGLKVVVSAGPTREYLDPVRFVSNPSSGKMGFAVAQAAAERGAEVTLVSGPVNLATPRGVQRVNIESALELRDAVVQSAQAADLVVMTAAVADYRAAEVKTEKEAKGGDTKTIELVKNPDILAELGTDKGRRVLVGFAMETHAGVERAADKARRKNADFILLNYPTQEGTAFGGDDNQVTLVQADGTHEAWPRLSKREVAERLLDRARALLAARPELR</sequence>
<comment type="caution">
    <text evidence="3">Lacks conserved residue(s) required for the propagation of feature annotation.</text>
</comment>
<dbReference type="RefSeq" id="WP_189642755.1">
    <property type="nucleotide sequence ID" value="NZ_BNAL01000011.1"/>
</dbReference>
<feature type="binding site" evidence="3">
    <location>
        <position position="289"/>
    </location>
    <ligand>
        <name>CTP</name>
        <dbReference type="ChEBI" id="CHEBI:37563"/>
    </ligand>
</feature>
<dbReference type="SUPFAM" id="SSF102645">
    <property type="entry name" value="CoaB-like"/>
    <property type="match status" value="1"/>
</dbReference>
<gene>
    <name evidence="3" type="primary">coaBC</name>
    <name evidence="7" type="ORF">GCM10017783_11890</name>
</gene>
<reference evidence="8" key="1">
    <citation type="journal article" date="2019" name="Int. J. Syst. Evol. Microbiol.">
        <title>The Global Catalogue of Microorganisms (GCM) 10K type strain sequencing project: providing services to taxonomists for standard genome sequencing and annotation.</title>
        <authorList>
            <consortium name="The Broad Institute Genomics Platform"/>
            <consortium name="The Broad Institute Genome Sequencing Center for Infectious Disease"/>
            <person name="Wu L."/>
            <person name="Ma J."/>
        </authorList>
    </citation>
    <scope>NUCLEOTIDE SEQUENCE [LARGE SCALE GENOMIC DNA]</scope>
    <source>
        <strain evidence="8">CGMCC 1.18439</strain>
    </source>
</reference>
<evidence type="ECO:0000256" key="3">
    <source>
        <dbReference type="HAMAP-Rule" id="MF_02225"/>
    </source>
</evidence>
<comment type="similarity">
    <text evidence="3 4">In the N-terminal section; belongs to the HFCD (homo-oligomeric flavin containing Cys decarboxylase) superfamily.</text>
</comment>
<dbReference type="PANTHER" id="PTHR14359:SF6">
    <property type="entry name" value="PHOSPHOPANTOTHENOYLCYSTEINE DECARBOXYLASE"/>
    <property type="match status" value="1"/>
</dbReference>
<evidence type="ECO:0000313" key="7">
    <source>
        <dbReference type="EMBL" id="GHG01274.1"/>
    </source>
</evidence>
<dbReference type="InterPro" id="IPR036551">
    <property type="entry name" value="Flavin_trans-like"/>
</dbReference>
<comment type="cofactor">
    <cofactor evidence="3">
        <name>Mg(2+)</name>
        <dbReference type="ChEBI" id="CHEBI:18420"/>
    </cofactor>
</comment>
<evidence type="ECO:0000313" key="8">
    <source>
        <dbReference type="Proteomes" id="UP000632154"/>
    </source>
</evidence>
<feature type="domain" description="Flavoprotein" evidence="5">
    <location>
        <begin position="16"/>
        <end position="189"/>
    </location>
</feature>
<dbReference type="EC" id="6.3.2.5" evidence="3"/>
<keyword evidence="1 3" id="KW-0210">Decarboxylase</keyword>
<dbReference type="Proteomes" id="UP000632154">
    <property type="component" value="Unassembled WGS sequence"/>
</dbReference>
<name>A0ABQ3K2T9_9DEIO</name>
<feature type="binding site" evidence="3">
    <location>
        <position position="299"/>
    </location>
    <ligand>
        <name>CTP</name>
        <dbReference type="ChEBI" id="CHEBI:37563"/>
    </ligand>
</feature>
<keyword evidence="3 4" id="KW-0285">Flavoprotein</keyword>
<comment type="function">
    <text evidence="3">Catalyzes two sequential steps in the biosynthesis of coenzyme A. In the first step cysteine is conjugated to 4'-phosphopantothenate to form 4-phosphopantothenoylcysteine. In the second step the latter compound is decarboxylated to form 4'-phosphopantotheine.</text>
</comment>
<feature type="binding site" evidence="3">
    <location>
        <position position="333"/>
    </location>
    <ligand>
        <name>CTP</name>
        <dbReference type="ChEBI" id="CHEBI:37563"/>
    </ligand>
</feature>
<accession>A0ABQ3K2T9</accession>
<feature type="binding site" evidence="3">
    <location>
        <position position="347"/>
    </location>
    <ligand>
        <name>CTP</name>
        <dbReference type="ChEBI" id="CHEBI:37563"/>
    </ligand>
</feature>
<feature type="region of interest" description="Phosphopantothenoylcysteine decarboxylase" evidence="3">
    <location>
        <begin position="1"/>
        <end position="200"/>
    </location>
</feature>
<comment type="catalytic activity">
    <reaction evidence="3 4">
        <text>N-[(R)-4-phosphopantothenoyl]-L-cysteine + H(+) = (R)-4'-phosphopantetheine + CO2</text>
        <dbReference type="Rhea" id="RHEA:16793"/>
        <dbReference type="ChEBI" id="CHEBI:15378"/>
        <dbReference type="ChEBI" id="CHEBI:16526"/>
        <dbReference type="ChEBI" id="CHEBI:59458"/>
        <dbReference type="ChEBI" id="CHEBI:61723"/>
        <dbReference type="EC" id="4.1.1.36"/>
    </reaction>
</comment>
<organism evidence="7 8">
    <name type="scientific">Deinococcus piscis</name>
    <dbReference type="NCBI Taxonomy" id="394230"/>
    <lineage>
        <taxon>Bacteria</taxon>
        <taxon>Thermotogati</taxon>
        <taxon>Deinococcota</taxon>
        <taxon>Deinococci</taxon>
        <taxon>Deinococcales</taxon>
        <taxon>Deinococcaceae</taxon>
        <taxon>Deinococcus</taxon>
    </lineage>
</organism>
<dbReference type="InterPro" id="IPR003382">
    <property type="entry name" value="Flavoprotein"/>
</dbReference>
<feature type="domain" description="DNA/pantothenate metabolism flavoprotein C-terminal" evidence="6">
    <location>
        <begin position="196"/>
        <end position="404"/>
    </location>
</feature>
<comment type="caution">
    <text evidence="7">The sequence shown here is derived from an EMBL/GenBank/DDBJ whole genome shotgun (WGS) entry which is preliminary data.</text>
</comment>
<dbReference type="Pfam" id="PF02441">
    <property type="entry name" value="Flavoprotein"/>
    <property type="match status" value="1"/>
</dbReference>
<proteinExistence type="inferred from homology"/>
<dbReference type="HAMAP" id="MF_02225">
    <property type="entry name" value="CoaBC"/>
    <property type="match status" value="1"/>
</dbReference>
<dbReference type="NCBIfam" id="TIGR00521">
    <property type="entry name" value="coaBC_dfp"/>
    <property type="match status" value="1"/>
</dbReference>
<feature type="region of interest" description="Phosphopantothenate--cysteine ligase" evidence="3">
    <location>
        <begin position="201"/>
        <end position="414"/>
    </location>
</feature>
<evidence type="ECO:0000256" key="4">
    <source>
        <dbReference type="RuleBase" id="RU364078"/>
    </source>
</evidence>
<dbReference type="EMBL" id="BNAL01000011">
    <property type="protein sequence ID" value="GHG01274.1"/>
    <property type="molecule type" value="Genomic_DNA"/>
</dbReference>
<keyword evidence="3 4" id="KW-0436">Ligase</keyword>
<comment type="function">
    <text evidence="4">Catalyzes two steps in the biosynthesis of coenzyme A. In the first step cysteine is conjugated to 4'-phosphopantothenate to form 4-phosphopantothenoylcysteine, in the latter compound is decarboxylated to form 4'-phosphopantotheine.</text>
</comment>